<dbReference type="PROSITE" id="PS00107">
    <property type="entry name" value="PROTEIN_KINASE_ATP"/>
    <property type="match status" value="1"/>
</dbReference>
<keyword evidence="2 3" id="KW-0067">ATP-binding</keyword>
<name>A0A146KFE9_9EUKA</name>
<dbReference type="GO" id="GO:0005524">
    <property type="term" value="F:ATP binding"/>
    <property type="evidence" value="ECO:0007669"/>
    <property type="project" value="UniProtKB-UniRule"/>
</dbReference>
<sequence length="302" mass="34488">VQPQDNIPNNTVLEINGKSYKILSQIGSGGFGSVYKSEVEGEHRALKFVKIFQNEKEKYNAYNKGEAETLLKLGDCPYVIKFYSFSTITIQNVECYVIETELCQMSLIDLLKNECQRVKEQHHGIANEQLKEHFSEGYVNSIKKFIFQTMIALKHIHSLGFIHRDIKPENILIGFDGNVRIIDFGFCKKCAKTGTKVGTKFYVAPEVQEINTQIANNQKYDNLVDSYSLGVTIFAMLANDFPFKQKRTQQVIDAVNSGTFDKQAIPDETMRQIANMFLVKVEDRPSITQFLKEHSEIEDAFK</sequence>
<keyword evidence="4 6" id="KW-0723">Serine/threonine-protein kinase</keyword>
<keyword evidence="1 3" id="KW-0547">Nucleotide-binding</keyword>
<evidence type="ECO:0000313" key="6">
    <source>
        <dbReference type="EMBL" id="JAP95197.1"/>
    </source>
</evidence>
<keyword evidence="6" id="KW-0808">Transferase</keyword>
<dbReference type="PROSITE" id="PS00108">
    <property type="entry name" value="PROTEIN_KINASE_ST"/>
    <property type="match status" value="1"/>
</dbReference>
<dbReference type="InterPro" id="IPR008271">
    <property type="entry name" value="Ser/Thr_kinase_AS"/>
</dbReference>
<dbReference type="PANTHER" id="PTHR44167:SF24">
    <property type="entry name" value="SERINE_THREONINE-PROTEIN KINASE CHK2"/>
    <property type="match status" value="1"/>
</dbReference>
<dbReference type="Pfam" id="PF00069">
    <property type="entry name" value="Pkinase"/>
    <property type="match status" value="1"/>
</dbReference>
<organism evidence="6">
    <name type="scientific">Trepomonas sp. PC1</name>
    <dbReference type="NCBI Taxonomy" id="1076344"/>
    <lineage>
        <taxon>Eukaryota</taxon>
        <taxon>Metamonada</taxon>
        <taxon>Diplomonadida</taxon>
        <taxon>Hexamitidae</taxon>
        <taxon>Hexamitinae</taxon>
        <taxon>Trepomonas</taxon>
    </lineage>
</organism>
<dbReference type="SMART" id="SM00220">
    <property type="entry name" value="S_TKc"/>
    <property type="match status" value="1"/>
</dbReference>
<dbReference type="SUPFAM" id="SSF56112">
    <property type="entry name" value="Protein kinase-like (PK-like)"/>
    <property type="match status" value="1"/>
</dbReference>
<dbReference type="InterPro" id="IPR011009">
    <property type="entry name" value="Kinase-like_dom_sf"/>
</dbReference>
<dbReference type="InterPro" id="IPR000719">
    <property type="entry name" value="Prot_kinase_dom"/>
</dbReference>
<dbReference type="PANTHER" id="PTHR44167">
    <property type="entry name" value="OVARIAN-SPECIFIC SERINE/THREONINE-PROTEIN KINASE LOK-RELATED"/>
    <property type="match status" value="1"/>
</dbReference>
<evidence type="ECO:0000256" key="4">
    <source>
        <dbReference type="RuleBase" id="RU000304"/>
    </source>
</evidence>
<dbReference type="PROSITE" id="PS50011">
    <property type="entry name" value="PROTEIN_KINASE_DOM"/>
    <property type="match status" value="1"/>
</dbReference>
<dbReference type="GO" id="GO:0005634">
    <property type="term" value="C:nucleus"/>
    <property type="evidence" value="ECO:0007669"/>
    <property type="project" value="TreeGrafter"/>
</dbReference>
<protein>
    <submittedName>
        <fullName evidence="6">Serine/threonine protein kinase PknA</fullName>
    </submittedName>
</protein>
<reference evidence="6" key="1">
    <citation type="submission" date="2015-07" db="EMBL/GenBank/DDBJ databases">
        <title>Adaptation to a free-living lifestyle via gene acquisitions in the diplomonad Trepomonas sp. PC1.</title>
        <authorList>
            <person name="Xu F."/>
            <person name="Jerlstrom-Hultqvist J."/>
            <person name="Kolisko M."/>
            <person name="Simpson A.G.B."/>
            <person name="Roger A.J."/>
            <person name="Svard S.G."/>
            <person name="Andersson J.O."/>
        </authorList>
    </citation>
    <scope>NUCLEOTIDE SEQUENCE</scope>
    <source>
        <strain evidence="6">PC1</strain>
    </source>
</reference>
<feature type="domain" description="Protein kinase" evidence="5">
    <location>
        <begin position="20"/>
        <end position="297"/>
    </location>
</feature>
<keyword evidence="6" id="KW-0418">Kinase</keyword>
<dbReference type="InterPro" id="IPR017441">
    <property type="entry name" value="Protein_kinase_ATP_BS"/>
</dbReference>
<accession>A0A146KFE9</accession>
<gene>
    <name evidence="6" type="ORF">TPC1_11892</name>
</gene>
<feature type="binding site" evidence="3">
    <location>
        <position position="47"/>
    </location>
    <ligand>
        <name>ATP</name>
        <dbReference type="ChEBI" id="CHEBI:30616"/>
    </ligand>
</feature>
<evidence type="ECO:0000256" key="2">
    <source>
        <dbReference type="ARBA" id="ARBA00022840"/>
    </source>
</evidence>
<comment type="similarity">
    <text evidence="4">Belongs to the protein kinase superfamily.</text>
</comment>
<dbReference type="AlphaFoldDB" id="A0A146KFE9"/>
<proteinExistence type="inferred from homology"/>
<feature type="non-terminal residue" evidence="6">
    <location>
        <position position="1"/>
    </location>
</feature>
<dbReference type="Gene3D" id="1.10.510.10">
    <property type="entry name" value="Transferase(Phosphotransferase) domain 1"/>
    <property type="match status" value="1"/>
</dbReference>
<dbReference type="EMBL" id="GDID01001409">
    <property type="protein sequence ID" value="JAP95197.1"/>
    <property type="molecule type" value="Transcribed_RNA"/>
</dbReference>
<evidence type="ECO:0000256" key="1">
    <source>
        <dbReference type="ARBA" id="ARBA00022741"/>
    </source>
</evidence>
<evidence type="ECO:0000256" key="3">
    <source>
        <dbReference type="PROSITE-ProRule" id="PRU10141"/>
    </source>
</evidence>
<dbReference type="GO" id="GO:0004674">
    <property type="term" value="F:protein serine/threonine kinase activity"/>
    <property type="evidence" value="ECO:0007669"/>
    <property type="project" value="UniProtKB-KW"/>
</dbReference>
<dbReference type="GO" id="GO:0044773">
    <property type="term" value="P:mitotic DNA damage checkpoint signaling"/>
    <property type="evidence" value="ECO:0007669"/>
    <property type="project" value="TreeGrafter"/>
</dbReference>
<evidence type="ECO:0000259" key="5">
    <source>
        <dbReference type="PROSITE" id="PS50011"/>
    </source>
</evidence>